<comment type="similarity">
    <text evidence="1">Belongs to the 4-hydroxybenzoyl-CoA thioesterase family.</text>
</comment>
<accession>A0A1I2JWG5</accession>
<sequence length="136" mass="15340">MTAYGFWTEERVRFADLDLLGHVNNKAFMTYAESGRVAFLQATGLWQRDAQRQNVVARIELDYLRELHYPNALRIGVRVLRIGRSAFTLGLGMFANGSCVATAVTVLVRIDMHTRRAVALDEDEIARLRPYLAAAP</sequence>
<evidence type="ECO:0000313" key="5">
    <source>
        <dbReference type="Proteomes" id="UP000199771"/>
    </source>
</evidence>
<dbReference type="Pfam" id="PF13279">
    <property type="entry name" value="4HBT_2"/>
    <property type="match status" value="1"/>
</dbReference>
<dbReference type="InterPro" id="IPR029069">
    <property type="entry name" value="HotDog_dom_sf"/>
</dbReference>
<dbReference type="GO" id="GO:0047617">
    <property type="term" value="F:fatty acyl-CoA hydrolase activity"/>
    <property type="evidence" value="ECO:0007669"/>
    <property type="project" value="TreeGrafter"/>
</dbReference>
<keyword evidence="3" id="KW-0812">Transmembrane</keyword>
<proteinExistence type="inferred from homology"/>
<dbReference type="SUPFAM" id="SSF54637">
    <property type="entry name" value="Thioesterase/thiol ester dehydrase-isomerase"/>
    <property type="match status" value="1"/>
</dbReference>
<dbReference type="Proteomes" id="UP000199771">
    <property type="component" value="Unassembled WGS sequence"/>
</dbReference>
<protein>
    <submittedName>
        <fullName evidence="4">Acyl-CoA thioester hydrolase</fullName>
    </submittedName>
</protein>
<dbReference type="CDD" id="cd00586">
    <property type="entry name" value="4HBT"/>
    <property type="match status" value="1"/>
</dbReference>
<evidence type="ECO:0000313" key="4">
    <source>
        <dbReference type="EMBL" id="SFF57151.1"/>
    </source>
</evidence>
<dbReference type="Gene3D" id="3.10.129.10">
    <property type="entry name" value="Hotdog Thioesterase"/>
    <property type="match status" value="1"/>
</dbReference>
<dbReference type="AlphaFoldDB" id="A0A1I2JWG5"/>
<keyword evidence="3" id="KW-1133">Transmembrane helix</keyword>
<dbReference type="PANTHER" id="PTHR31793">
    <property type="entry name" value="4-HYDROXYBENZOYL-COA THIOESTERASE FAMILY MEMBER"/>
    <property type="match status" value="1"/>
</dbReference>
<dbReference type="PANTHER" id="PTHR31793:SF27">
    <property type="entry name" value="NOVEL THIOESTERASE SUPERFAMILY DOMAIN AND SAPOSIN A-TYPE DOMAIN CONTAINING PROTEIN (0610012H03RIK)"/>
    <property type="match status" value="1"/>
</dbReference>
<feature type="transmembrane region" description="Helical" evidence="3">
    <location>
        <begin position="86"/>
        <end position="108"/>
    </location>
</feature>
<reference evidence="4 5" key="1">
    <citation type="submission" date="2016-10" db="EMBL/GenBank/DDBJ databases">
        <authorList>
            <person name="de Groot N.N."/>
        </authorList>
    </citation>
    <scope>NUCLEOTIDE SEQUENCE [LARGE SCALE GENOMIC DNA]</scope>
    <source>
        <strain evidence="4 5">DSM 23609</strain>
    </source>
</reference>
<keyword evidence="5" id="KW-1185">Reference proteome</keyword>
<organism evidence="4 5">
    <name type="scientific">Fontimonas thermophila</name>
    <dbReference type="NCBI Taxonomy" id="1076937"/>
    <lineage>
        <taxon>Bacteria</taxon>
        <taxon>Pseudomonadati</taxon>
        <taxon>Pseudomonadota</taxon>
        <taxon>Gammaproteobacteria</taxon>
        <taxon>Nevskiales</taxon>
        <taxon>Nevskiaceae</taxon>
        <taxon>Fontimonas</taxon>
    </lineage>
</organism>
<keyword evidence="3" id="KW-0472">Membrane</keyword>
<evidence type="ECO:0000256" key="2">
    <source>
        <dbReference type="ARBA" id="ARBA00022801"/>
    </source>
</evidence>
<gene>
    <name evidence="4" type="ORF">SAMN04488120_10981</name>
</gene>
<keyword evidence="2 4" id="KW-0378">Hydrolase</keyword>
<dbReference type="InterPro" id="IPR050563">
    <property type="entry name" value="4-hydroxybenzoyl-CoA_TE"/>
</dbReference>
<evidence type="ECO:0000256" key="1">
    <source>
        <dbReference type="ARBA" id="ARBA00005953"/>
    </source>
</evidence>
<dbReference type="STRING" id="1076937.SAMN04488120_10981"/>
<dbReference type="EMBL" id="FOOC01000009">
    <property type="protein sequence ID" value="SFF57151.1"/>
    <property type="molecule type" value="Genomic_DNA"/>
</dbReference>
<evidence type="ECO:0000256" key="3">
    <source>
        <dbReference type="SAM" id="Phobius"/>
    </source>
</evidence>
<name>A0A1I2JWG5_9GAMM</name>